<comment type="caution">
    <text evidence="5">The sequence shown here is derived from an EMBL/GenBank/DDBJ whole genome shotgun (WGS) entry which is preliminary data.</text>
</comment>
<evidence type="ECO:0000256" key="1">
    <source>
        <dbReference type="ARBA" id="ARBA00023015"/>
    </source>
</evidence>
<dbReference type="EMBL" id="MAPZ01000030">
    <property type="protein sequence ID" value="OBY09566.1"/>
    <property type="molecule type" value="Genomic_DNA"/>
</dbReference>
<dbReference type="AlphaFoldDB" id="A0A174CH40"/>
<dbReference type="GeneID" id="42775425"/>
<name>A0A174CH40_9CLOT</name>
<proteinExistence type="predicted"/>
<dbReference type="Gene3D" id="1.10.10.10">
    <property type="entry name" value="Winged helix-like DNA-binding domain superfamily/Winged helix DNA-binding domain"/>
    <property type="match status" value="1"/>
</dbReference>
<dbReference type="PROSITE" id="PS50987">
    <property type="entry name" value="HTH_ARSR_2"/>
    <property type="match status" value="1"/>
</dbReference>
<dbReference type="InterPro" id="IPR001845">
    <property type="entry name" value="HTH_ArsR_DNA-bd_dom"/>
</dbReference>
<dbReference type="RefSeq" id="WP_027097590.1">
    <property type="nucleotide sequence ID" value="NZ_CABHIH010000001.1"/>
</dbReference>
<dbReference type="GO" id="GO:0003677">
    <property type="term" value="F:DNA binding"/>
    <property type="evidence" value="ECO:0007669"/>
    <property type="project" value="UniProtKB-KW"/>
</dbReference>
<keyword evidence="6" id="KW-1185">Reference proteome</keyword>
<dbReference type="InterPro" id="IPR036390">
    <property type="entry name" value="WH_DNA-bd_sf"/>
</dbReference>
<keyword evidence="3" id="KW-0804">Transcription</keyword>
<evidence type="ECO:0000259" key="4">
    <source>
        <dbReference type="PROSITE" id="PS50987"/>
    </source>
</evidence>
<keyword evidence="1" id="KW-0805">Transcription regulation</keyword>
<feature type="domain" description="HTH arsR-type" evidence="4">
    <location>
        <begin position="275"/>
        <end position="366"/>
    </location>
</feature>
<dbReference type="eggNOG" id="COG0640">
    <property type="taxonomic scope" value="Bacteria"/>
</dbReference>
<dbReference type="GO" id="GO:0003700">
    <property type="term" value="F:DNA-binding transcription factor activity"/>
    <property type="evidence" value="ECO:0007669"/>
    <property type="project" value="InterPro"/>
</dbReference>
<accession>A0A174CH40</accession>
<evidence type="ECO:0000256" key="3">
    <source>
        <dbReference type="ARBA" id="ARBA00023163"/>
    </source>
</evidence>
<dbReference type="PANTHER" id="PTHR33154">
    <property type="entry name" value="TRANSCRIPTIONAL REGULATOR, ARSR FAMILY"/>
    <property type="match status" value="1"/>
</dbReference>
<dbReference type="SMART" id="SM00418">
    <property type="entry name" value="HTH_ARSR"/>
    <property type="match status" value="1"/>
</dbReference>
<dbReference type="CDD" id="cd00090">
    <property type="entry name" value="HTH_ARSR"/>
    <property type="match status" value="1"/>
</dbReference>
<dbReference type="Proteomes" id="UP000092714">
    <property type="component" value="Unassembled WGS sequence"/>
</dbReference>
<reference evidence="5 6" key="1">
    <citation type="submission" date="2016-06" db="EMBL/GenBank/DDBJ databases">
        <authorList>
            <person name="Kjaerup R.B."/>
            <person name="Dalgaard T.S."/>
            <person name="Juul-Madsen H.R."/>
        </authorList>
    </citation>
    <scope>NUCLEOTIDE SEQUENCE [LARGE SCALE GENOMIC DNA]</scope>
    <source>
        <strain evidence="5 6">373-A1</strain>
    </source>
</reference>
<dbReference type="PANTHER" id="PTHR33154:SF18">
    <property type="entry name" value="ARSENICAL RESISTANCE OPERON REPRESSOR"/>
    <property type="match status" value="1"/>
</dbReference>
<dbReference type="InterPro" id="IPR036388">
    <property type="entry name" value="WH-like_DNA-bd_sf"/>
</dbReference>
<dbReference type="InterPro" id="IPR051081">
    <property type="entry name" value="HTH_MetalResp_TranReg"/>
</dbReference>
<dbReference type="PRINTS" id="PR00778">
    <property type="entry name" value="HTHARSR"/>
</dbReference>
<evidence type="ECO:0000313" key="5">
    <source>
        <dbReference type="EMBL" id="OBY09566.1"/>
    </source>
</evidence>
<dbReference type="InterPro" id="IPR011991">
    <property type="entry name" value="ArsR-like_HTH"/>
</dbReference>
<dbReference type="Pfam" id="PF01022">
    <property type="entry name" value="HTH_5"/>
    <property type="match status" value="1"/>
</dbReference>
<sequence length="366" mass="42519">MKTILKKDINYYSESLDLLKLMTNDFSFEDLKNRLKRNYPLCNEYTSTVIDIISRIAAKVFSNLDFSKERLDFFFKDLNLNDLSIADILLLNQNRFLDISLEEQLTLIKNMSYKEKIYNFAQLLSSNDIAGTELKNTEIASFEELVSLISSLDTSIENKWNIQLAFLNINSLIEELSSMLNTCVLELKKYDKELSKLTKDFTDYWEPFIEQNDILHFLTSSLNYDLGSGYEEIIVCHSILNPSNISFSLDNDNIYKNVIKIGVLFNDKFTIETRVNSNHLEVYQNLKLLGDKSKFDILVSIKDTSAYGQELSEKFNLSTSTISHHMTALINARFVKVEKKNNRIYYSMNKDILENFLNEVNNLLLK</sequence>
<keyword evidence="2" id="KW-0238">DNA-binding</keyword>
<gene>
    <name evidence="5" type="ORF">CP373A1_15330</name>
</gene>
<evidence type="ECO:0000313" key="6">
    <source>
        <dbReference type="Proteomes" id="UP000092714"/>
    </source>
</evidence>
<dbReference type="SUPFAM" id="SSF46785">
    <property type="entry name" value="Winged helix' DNA-binding domain"/>
    <property type="match status" value="1"/>
</dbReference>
<protein>
    <recommendedName>
        <fullName evidence="4">HTH arsR-type domain-containing protein</fullName>
    </recommendedName>
</protein>
<dbReference type="OrthoDB" id="1706794at2"/>
<organism evidence="5 6">
    <name type="scientific">Clostridium paraputrificum</name>
    <dbReference type="NCBI Taxonomy" id="29363"/>
    <lineage>
        <taxon>Bacteria</taxon>
        <taxon>Bacillati</taxon>
        <taxon>Bacillota</taxon>
        <taxon>Clostridia</taxon>
        <taxon>Eubacteriales</taxon>
        <taxon>Clostridiaceae</taxon>
        <taxon>Clostridium</taxon>
    </lineage>
</organism>
<evidence type="ECO:0000256" key="2">
    <source>
        <dbReference type="ARBA" id="ARBA00023125"/>
    </source>
</evidence>